<dbReference type="Pfam" id="PF02852">
    <property type="entry name" value="Pyr_redox_dim"/>
    <property type="match status" value="1"/>
</dbReference>
<evidence type="ECO:0000256" key="5">
    <source>
        <dbReference type="ARBA" id="ARBA00022490"/>
    </source>
</evidence>
<keyword evidence="5" id="KW-0963">Cytoplasm</keyword>
<feature type="binding site" evidence="14">
    <location>
        <position position="202"/>
    </location>
    <ligand>
        <name>NAD(+)</name>
        <dbReference type="ChEBI" id="CHEBI:57540"/>
    </ligand>
</feature>
<gene>
    <name evidence="19" type="ORF">JGI1_01561</name>
</gene>
<dbReference type="NCBIfam" id="TIGR01350">
    <property type="entry name" value="lipoamide_DH"/>
    <property type="match status" value="1"/>
</dbReference>
<feature type="binding site" evidence="14">
    <location>
        <position position="114"/>
    </location>
    <ligand>
        <name>FAD</name>
        <dbReference type="ChEBI" id="CHEBI:57692"/>
    </ligand>
</feature>
<comment type="miscellaneous">
    <text evidence="16">The active site is a redox-active disulfide bond.</text>
</comment>
<dbReference type="GO" id="GO:0006103">
    <property type="term" value="P:2-oxoglutarate metabolic process"/>
    <property type="evidence" value="ECO:0007669"/>
    <property type="project" value="TreeGrafter"/>
</dbReference>
<evidence type="ECO:0000256" key="9">
    <source>
        <dbReference type="ARBA" id="ARBA00023027"/>
    </source>
</evidence>
<dbReference type="InterPro" id="IPR036188">
    <property type="entry name" value="FAD/NAD-bd_sf"/>
</dbReference>
<sequence>MAEKFDVIVIGGGPGGYVCAIRASQLGFKTALIEKDRVGGICLNWGCIPTKALLKSAEVFNLIKRADEFGLKVENPSFDFKKIIQRSRQVADRLSKGVEFLLRKNNVTKFSGQGFLLKRNLVGVKSDKEEFEVEARHVIIATGARPREIPGITIDGVKVITSKEAMLLEEPPKSMIIIGAGAIGVEFAYFYNSFGTKITLVEMMPSILPNEDREITEILEKSFKKSGIDILTNTRVIEAKKNGDFAEVKIQNQNGEMVLKADVALVAVGVQGNSDKLGLEELGVEVEKSFIKVDKISYQTSVEGIYAIGDVIGPPLLAHVASAEGIRCIENIAGVETKPIDYNNIPNCTYCIPQVASIGLTEQRALELGYEIKVGRFPFRANGKALSLGETEGIVKVIFDAKYGEILGAHIIGPEATELIAEFGVAKTLESTAFEIVKTVHAHPTLSEALMEASADALKEVIHI</sequence>
<keyword evidence="10" id="KW-1015">Disulfide bond</keyword>
<comment type="cofactor">
    <cofactor evidence="14 16">
        <name>FAD</name>
        <dbReference type="ChEBI" id="CHEBI:57692"/>
    </cofactor>
    <text evidence="14 16">Binds 1 FAD per subunit.</text>
</comment>
<evidence type="ECO:0000256" key="15">
    <source>
        <dbReference type="PIRSR" id="PIRSR000350-4"/>
    </source>
</evidence>
<dbReference type="InterPro" id="IPR004099">
    <property type="entry name" value="Pyr_nucl-diS_OxRdtase_dimer"/>
</dbReference>
<keyword evidence="6 16" id="KW-0285">Flavoprotein</keyword>
<dbReference type="PIRSF" id="PIRSF000350">
    <property type="entry name" value="Mercury_reductase_MerA"/>
    <property type="match status" value="1"/>
</dbReference>
<evidence type="ECO:0000256" key="11">
    <source>
        <dbReference type="ARBA" id="ARBA00023284"/>
    </source>
</evidence>
<dbReference type="Proteomes" id="UP000320623">
    <property type="component" value="Unassembled WGS sequence"/>
</dbReference>
<dbReference type="Pfam" id="PF07992">
    <property type="entry name" value="Pyr_redox_2"/>
    <property type="match status" value="1"/>
</dbReference>
<dbReference type="AlphaFoldDB" id="A0A0S4N5M1"/>
<evidence type="ECO:0000256" key="8">
    <source>
        <dbReference type="ARBA" id="ARBA00023002"/>
    </source>
</evidence>
<dbReference type="InterPro" id="IPR050151">
    <property type="entry name" value="Class-I_Pyr_Nuc-Dis_Oxidored"/>
</dbReference>
<dbReference type="OrthoDB" id="9800167at2"/>
<feature type="binding site" evidence="14">
    <location>
        <position position="310"/>
    </location>
    <ligand>
        <name>FAD</name>
        <dbReference type="ChEBI" id="CHEBI:57692"/>
    </ligand>
</feature>
<dbReference type="InterPro" id="IPR001100">
    <property type="entry name" value="Pyr_nuc-diS_OxRdtase"/>
</dbReference>
<evidence type="ECO:0000259" key="17">
    <source>
        <dbReference type="Pfam" id="PF02852"/>
    </source>
</evidence>
<dbReference type="EMBL" id="FAOO01000010">
    <property type="protein sequence ID" value="CUU06594.1"/>
    <property type="molecule type" value="Genomic_DNA"/>
</dbReference>
<dbReference type="PRINTS" id="PR00411">
    <property type="entry name" value="PNDRDTASEI"/>
</dbReference>
<feature type="domain" description="Pyridine nucleotide-disulphide oxidoreductase dimerisation" evidence="17">
    <location>
        <begin position="345"/>
        <end position="453"/>
    </location>
</feature>
<name>A0A0S4N5M1_9BACT</name>
<keyword evidence="7 14" id="KW-0274">FAD</keyword>
<proteinExistence type="inferred from homology"/>
<evidence type="ECO:0000256" key="13">
    <source>
        <dbReference type="PIRSR" id="PIRSR000350-2"/>
    </source>
</evidence>
<evidence type="ECO:0000256" key="16">
    <source>
        <dbReference type="RuleBase" id="RU003692"/>
    </source>
</evidence>
<feature type="domain" description="FAD/NAD(P)-binding" evidence="18">
    <location>
        <begin position="5"/>
        <end position="325"/>
    </location>
</feature>
<dbReference type="PRINTS" id="PR00368">
    <property type="entry name" value="FADPNR"/>
</dbReference>
<comment type="catalytic activity">
    <reaction evidence="12 16">
        <text>N(6)-[(R)-dihydrolipoyl]-L-lysyl-[protein] + NAD(+) = N(6)-[(R)-lipoyl]-L-lysyl-[protein] + NADH + H(+)</text>
        <dbReference type="Rhea" id="RHEA:15045"/>
        <dbReference type="Rhea" id="RHEA-COMP:10474"/>
        <dbReference type="Rhea" id="RHEA-COMP:10475"/>
        <dbReference type="ChEBI" id="CHEBI:15378"/>
        <dbReference type="ChEBI" id="CHEBI:57540"/>
        <dbReference type="ChEBI" id="CHEBI:57945"/>
        <dbReference type="ChEBI" id="CHEBI:83099"/>
        <dbReference type="ChEBI" id="CHEBI:83100"/>
        <dbReference type="EC" id="1.8.1.4"/>
    </reaction>
</comment>
<keyword evidence="11 16" id="KW-0676">Redox-active center</keyword>
<dbReference type="SUPFAM" id="SSF51905">
    <property type="entry name" value="FAD/NAD(P)-binding domain"/>
    <property type="match status" value="1"/>
</dbReference>
<reference evidence="20" key="1">
    <citation type="submission" date="2015-11" db="EMBL/GenBank/DDBJ databases">
        <authorList>
            <person name="Varghese N."/>
        </authorList>
    </citation>
    <scope>NUCLEOTIDE SEQUENCE [LARGE SCALE GENOMIC DNA]</scope>
</reference>
<dbReference type="Gene3D" id="3.50.50.60">
    <property type="entry name" value="FAD/NAD(P)-binding domain"/>
    <property type="match status" value="2"/>
</dbReference>
<evidence type="ECO:0000313" key="20">
    <source>
        <dbReference type="Proteomes" id="UP000320623"/>
    </source>
</evidence>
<dbReference type="STRING" id="1643428.GCA_001442855_01528"/>
<keyword evidence="20" id="KW-1185">Reference proteome</keyword>
<dbReference type="InterPro" id="IPR006258">
    <property type="entry name" value="Lipoamide_DH"/>
</dbReference>
<feature type="active site" description="Proton acceptor" evidence="13">
    <location>
        <position position="443"/>
    </location>
</feature>
<dbReference type="GO" id="GO:0050660">
    <property type="term" value="F:flavin adenine dinucleotide binding"/>
    <property type="evidence" value="ECO:0007669"/>
    <property type="project" value="InterPro"/>
</dbReference>
<accession>A0A0S4N5M1</accession>
<feature type="binding site" evidence="14">
    <location>
        <position position="269"/>
    </location>
    <ligand>
        <name>NAD(+)</name>
        <dbReference type="ChEBI" id="CHEBI:57540"/>
    </ligand>
</feature>
<protein>
    <recommendedName>
        <fullName evidence="4 16">Dihydrolipoyl dehydrogenase</fullName>
        <ecNumber evidence="3 16">1.8.1.4</ecNumber>
    </recommendedName>
</protein>
<evidence type="ECO:0000256" key="1">
    <source>
        <dbReference type="ARBA" id="ARBA00004496"/>
    </source>
</evidence>
<dbReference type="InterPro" id="IPR012999">
    <property type="entry name" value="Pyr_OxRdtase_I_AS"/>
</dbReference>
<evidence type="ECO:0000256" key="14">
    <source>
        <dbReference type="PIRSR" id="PIRSR000350-3"/>
    </source>
</evidence>
<keyword evidence="9 14" id="KW-0520">NAD</keyword>
<organism evidence="19 20">
    <name type="scientific">Candidatus Thermokryptus mobilis</name>
    <dbReference type="NCBI Taxonomy" id="1643428"/>
    <lineage>
        <taxon>Bacteria</taxon>
        <taxon>Pseudomonadati</taxon>
        <taxon>Candidatus Kryptoniota</taxon>
        <taxon>Candidatus Thermokryptus</taxon>
    </lineage>
</organism>
<keyword evidence="14" id="KW-0547">Nucleotide-binding</keyword>
<evidence type="ECO:0000256" key="12">
    <source>
        <dbReference type="ARBA" id="ARBA00049187"/>
    </source>
</evidence>
<dbReference type="InterPro" id="IPR016156">
    <property type="entry name" value="FAD/NAD-linked_Rdtase_dimer_sf"/>
</dbReference>
<comment type="subcellular location">
    <subcellularLocation>
        <location evidence="1">Cytoplasm</location>
    </subcellularLocation>
</comment>
<dbReference type="GO" id="GO:0004148">
    <property type="term" value="F:dihydrolipoyl dehydrogenase (NADH) activity"/>
    <property type="evidence" value="ECO:0007669"/>
    <property type="project" value="UniProtKB-EC"/>
</dbReference>
<dbReference type="PROSITE" id="PS00076">
    <property type="entry name" value="PYRIDINE_REDOX_1"/>
    <property type="match status" value="1"/>
</dbReference>
<comment type="similarity">
    <text evidence="2 16">Belongs to the class-I pyridine nucleotide-disulfide oxidoreductase family.</text>
</comment>
<dbReference type="PANTHER" id="PTHR22912">
    <property type="entry name" value="DISULFIDE OXIDOREDUCTASE"/>
    <property type="match status" value="1"/>
</dbReference>
<dbReference type="FunFam" id="3.30.390.30:FF:000001">
    <property type="entry name" value="Dihydrolipoyl dehydrogenase"/>
    <property type="match status" value="1"/>
</dbReference>
<evidence type="ECO:0000256" key="4">
    <source>
        <dbReference type="ARBA" id="ARBA00016961"/>
    </source>
</evidence>
<evidence type="ECO:0000259" key="18">
    <source>
        <dbReference type="Pfam" id="PF07992"/>
    </source>
</evidence>
<feature type="binding site" evidence="14">
    <location>
        <begin position="179"/>
        <end position="186"/>
    </location>
    <ligand>
        <name>NAD(+)</name>
        <dbReference type="ChEBI" id="CHEBI:57540"/>
    </ligand>
</feature>
<evidence type="ECO:0000256" key="10">
    <source>
        <dbReference type="ARBA" id="ARBA00023157"/>
    </source>
</evidence>
<evidence type="ECO:0000256" key="3">
    <source>
        <dbReference type="ARBA" id="ARBA00012608"/>
    </source>
</evidence>
<dbReference type="GO" id="GO:0005737">
    <property type="term" value="C:cytoplasm"/>
    <property type="evidence" value="ECO:0007669"/>
    <property type="project" value="UniProtKB-SubCell"/>
</dbReference>
<evidence type="ECO:0000313" key="19">
    <source>
        <dbReference type="EMBL" id="CUU06594.1"/>
    </source>
</evidence>
<dbReference type="EC" id="1.8.1.4" evidence="3 16"/>
<dbReference type="RefSeq" id="WP_140945296.1">
    <property type="nucleotide sequence ID" value="NZ_FAOO01000010.1"/>
</dbReference>
<evidence type="ECO:0000256" key="2">
    <source>
        <dbReference type="ARBA" id="ARBA00007532"/>
    </source>
</evidence>
<dbReference type="PANTHER" id="PTHR22912:SF217">
    <property type="entry name" value="DIHYDROLIPOYL DEHYDROGENASE"/>
    <property type="match status" value="1"/>
</dbReference>
<evidence type="ECO:0000256" key="7">
    <source>
        <dbReference type="ARBA" id="ARBA00022827"/>
    </source>
</evidence>
<feature type="disulfide bond" description="Redox-active" evidence="15">
    <location>
        <begin position="42"/>
        <end position="47"/>
    </location>
</feature>
<dbReference type="Gene3D" id="3.30.390.30">
    <property type="match status" value="1"/>
</dbReference>
<dbReference type="SUPFAM" id="SSF55424">
    <property type="entry name" value="FAD/NAD-linked reductases, dimerisation (C-terminal) domain"/>
    <property type="match status" value="1"/>
</dbReference>
<feature type="binding site" evidence="14">
    <location>
        <position position="51"/>
    </location>
    <ligand>
        <name>FAD</name>
        <dbReference type="ChEBI" id="CHEBI:57692"/>
    </ligand>
</feature>
<evidence type="ECO:0000256" key="6">
    <source>
        <dbReference type="ARBA" id="ARBA00022630"/>
    </source>
</evidence>
<dbReference type="InterPro" id="IPR023753">
    <property type="entry name" value="FAD/NAD-binding_dom"/>
</dbReference>
<keyword evidence="8 16" id="KW-0560">Oxidoreductase</keyword>